<dbReference type="PRINTS" id="PR00153">
    <property type="entry name" value="CSAPPISMRASE"/>
</dbReference>
<dbReference type="SUPFAM" id="SSF50891">
    <property type="entry name" value="Cyclophilin-like"/>
    <property type="match status" value="1"/>
</dbReference>
<evidence type="ECO:0000256" key="4">
    <source>
        <dbReference type="RuleBase" id="RU363019"/>
    </source>
</evidence>
<dbReference type="Pfam" id="PF00160">
    <property type="entry name" value="Pro_isomerase"/>
    <property type="match status" value="1"/>
</dbReference>
<dbReference type="EC" id="5.2.1.8" evidence="4"/>
<keyword evidence="2 4" id="KW-0697">Rotamase</keyword>
<comment type="function">
    <text evidence="4">PPIases accelerate the folding of proteins. It catalyzes the cis-trans isomerization of proline imidic peptide bonds in oligopeptides.</text>
</comment>
<dbReference type="InterPro" id="IPR020892">
    <property type="entry name" value="Cyclophilin-type_PPIase_CS"/>
</dbReference>
<evidence type="ECO:0000256" key="1">
    <source>
        <dbReference type="ARBA" id="ARBA00000971"/>
    </source>
</evidence>
<protein>
    <recommendedName>
        <fullName evidence="4">Peptidyl-prolyl cis-trans isomerase</fullName>
        <shortName evidence="4">PPIase</shortName>
        <ecNumber evidence="4">5.2.1.8</ecNumber>
    </recommendedName>
</protein>
<dbReference type="InterPro" id="IPR002130">
    <property type="entry name" value="Cyclophilin-type_PPIase_dom"/>
</dbReference>
<dbReference type="InterPro" id="IPR044666">
    <property type="entry name" value="Cyclophilin_A-like"/>
</dbReference>
<dbReference type="PANTHER" id="PTHR45625">
    <property type="entry name" value="PEPTIDYL-PROLYL CIS-TRANS ISOMERASE-RELATED"/>
    <property type="match status" value="1"/>
</dbReference>
<keyword evidence="3 4" id="KW-0413">Isomerase</keyword>
<dbReference type="AlphaFoldDB" id="A0A7S4EDK7"/>
<dbReference type="InterPro" id="IPR024936">
    <property type="entry name" value="Cyclophilin-type_PPIase"/>
</dbReference>
<dbReference type="PIRSF" id="PIRSF001467">
    <property type="entry name" value="Peptidylpro_ismrse"/>
    <property type="match status" value="1"/>
</dbReference>
<dbReference type="EMBL" id="HBIW01025655">
    <property type="protein sequence ID" value="CAE0706674.1"/>
    <property type="molecule type" value="Transcribed_RNA"/>
</dbReference>
<dbReference type="PROSITE" id="PS50072">
    <property type="entry name" value="CSA_PPIASE_2"/>
    <property type="match status" value="1"/>
</dbReference>
<organism evidence="6">
    <name type="scientific">Pelagomonas calceolata</name>
    <dbReference type="NCBI Taxonomy" id="35677"/>
    <lineage>
        <taxon>Eukaryota</taxon>
        <taxon>Sar</taxon>
        <taxon>Stramenopiles</taxon>
        <taxon>Ochrophyta</taxon>
        <taxon>Pelagophyceae</taxon>
        <taxon>Pelagomonadales</taxon>
        <taxon>Pelagomonadaceae</taxon>
        <taxon>Pelagomonas</taxon>
    </lineage>
</organism>
<evidence type="ECO:0000313" key="6">
    <source>
        <dbReference type="EMBL" id="CAE0706674.1"/>
    </source>
</evidence>
<comment type="similarity">
    <text evidence="4">Belongs to the cyclophilin-type PPIase family.</text>
</comment>
<dbReference type="Gene3D" id="2.40.100.10">
    <property type="entry name" value="Cyclophilin-like"/>
    <property type="match status" value="1"/>
</dbReference>
<dbReference type="InterPro" id="IPR029000">
    <property type="entry name" value="Cyclophilin-like_dom_sf"/>
</dbReference>
<proteinExistence type="inferred from homology"/>
<dbReference type="PANTHER" id="PTHR45625:SF2">
    <property type="entry name" value="PEPTIDYL-PROLYL CIS-TRANS ISOMERASE-LIKE 3"/>
    <property type="match status" value="1"/>
</dbReference>
<dbReference type="PROSITE" id="PS00170">
    <property type="entry name" value="CSA_PPIASE_1"/>
    <property type="match status" value="1"/>
</dbReference>
<comment type="catalytic activity">
    <reaction evidence="1 4">
        <text>[protein]-peptidylproline (omega=180) = [protein]-peptidylproline (omega=0)</text>
        <dbReference type="Rhea" id="RHEA:16237"/>
        <dbReference type="Rhea" id="RHEA-COMP:10747"/>
        <dbReference type="Rhea" id="RHEA-COMP:10748"/>
        <dbReference type="ChEBI" id="CHEBI:83833"/>
        <dbReference type="ChEBI" id="CHEBI:83834"/>
        <dbReference type="EC" id="5.2.1.8"/>
    </reaction>
</comment>
<accession>A0A7S4EDK7</accession>
<dbReference type="CDD" id="cd01928">
    <property type="entry name" value="Cyclophilin_PPIL3_like"/>
    <property type="match status" value="1"/>
</dbReference>
<dbReference type="GO" id="GO:0071013">
    <property type="term" value="C:catalytic step 2 spliceosome"/>
    <property type="evidence" value="ECO:0007669"/>
    <property type="project" value="TreeGrafter"/>
</dbReference>
<sequence length="173" mass="18816">MAVTLHTQLGDLKVELRCDTAPRCSFNFLALAASGTYDGTPFHRLMPGFMVQGGDPAGTGKGGQSIWGGTFGDEFHPDNAHDSRGVLSMANKGPDTNRSQFFFTFGPQPHLNDKYSVFGHLVDGFETLDALEKLPVGKKHRPVTEVTIDRVTIHANPFAERDMVIRSPDGAVD</sequence>
<evidence type="ECO:0000256" key="2">
    <source>
        <dbReference type="ARBA" id="ARBA00023110"/>
    </source>
</evidence>
<dbReference type="GO" id="GO:0006457">
    <property type="term" value="P:protein folding"/>
    <property type="evidence" value="ECO:0007669"/>
    <property type="project" value="InterPro"/>
</dbReference>
<name>A0A7S4EDK7_9STRA</name>
<feature type="domain" description="PPIase cyclophilin-type" evidence="5">
    <location>
        <begin position="1"/>
        <end position="153"/>
    </location>
</feature>
<evidence type="ECO:0000256" key="3">
    <source>
        <dbReference type="ARBA" id="ARBA00023235"/>
    </source>
</evidence>
<evidence type="ECO:0000259" key="5">
    <source>
        <dbReference type="PROSITE" id="PS50072"/>
    </source>
</evidence>
<dbReference type="GO" id="GO:0003755">
    <property type="term" value="F:peptidyl-prolyl cis-trans isomerase activity"/>
    <property type="evidence" value="ECO:0007669"/>
    <property type="project" value="UniProtKB-UniRule"/>
</dbReference>
<reference evidence="6" key="1">
    <citation type="submission" date="2021-01" db="EMBL/GenBank/DDBJ databases">
        <authorList>
            <person name="Corre E."/>
            <person name="Pelletier E."/>
            <person name="Niang G."/>
            <person name="Scheremetjew M."/>
            <person name="Finn R."/>
            <person name="Kale V."/>
            <person name="Holt S."/>
            <person name="Cochrane G."/>
            <person name="Meng A."/>
            <person name="Brown T."/>
            <person name="Cohen L."/>
        </authorList>
    </citation>
    <scope>NUCLEOTIDE SEQUENCE</scope>
    <source>
        <strain evidence="6">CCMP1756</strain>
    </source>
</reference>
<gene>
    <name evidence="6" type="ORF">PCAL00307_LOCUS22125</name>
</gene>